<dbReference type="SUPFAM" id="SSF48452">
    <property type="entry name" value="TPR-like"/>
    <property type="match status" value="1"/>
</dbReference>
<proteinExistence type="predicted"/>
<dbReference type="InterPro" id="IPR046960">
    <property type="entry name" value="PPR_At4g14850-like_plant"/>
</dbReference>
<dbReference type="InterPro" id="IPR046849">
    <property type="entry name" value="E2_motif"/>
</dbReference>
<organism evidence="4 5">
    <name type="scientific">Ceratopteris richardii</name>
    <name type="common">Triangle waterfern</name>
    <dbReference type="NCBI Taxonomy" id="49495"/>
    <lineage>
        <taxon>Eukaryota</taxon>
        <taxon>Viridiplantae</taxon>
        <taxon>Streptophyta</taxon>
        <taxon>Embryophyta</taxon>
        <taxon>Tracheophyta</taxon>
        <taxon>Polypodiopsida</taxon>
        <taxon>Polypodiidae</taxon>
        <taxon>Polypodiales</taxon>
        <taxon>Pteridineae</taxon>
        <taxon>Pteridaceae</taxon>
        <taxon>Parkerioideae</taxon>
        <taxon>Ceratopteris</taxon>
    </lineage>
</organism>
<evidence type="ECO:0000259" key="3">
    <source>
        <dbReference type="Pfam" id="PF14432"/>
    </source>
</evidence>
<dbReference type="PROSITE" id="PS51375">
    <property type="entry name" value="PPR"/>
    <property type="match status" value="3"/>
</dbReference>
<dbReference type="OrthoDB" id="185373at2759"/>
<dbReference type="Pfam" id="PF14432">
    <property type="entry name" value="DYW_deaminase"/>
    <property type="match status" value="1"/>
</dbReference>
<dbReference type="FunFam" id="1.25.40.10:FF:000158">
    <property type="entry name" value="pentatricopeptide repeat-containing protein At2g33680"/>
    <property type="match status" value="1"/>
</dbReference>
<reference evidence="4" key="1">
    <citation type="submission" date="2021-08" db="EMBL/GenBank/DDBJ databases">
        <title>WGS assembly of Ceratopteris richardii.</title>
        <authorList>
            <person name="Marchant D.B."/>
            <person name="Chen G."/>
            <person name="Jenkins J."/>
            <person name="Shu S."/>
            <person name="Leebens-Mack J."/>
            <person name="Grimwood J."/>
            <person name="Schmutz J."/>
            <person name="Soltis P."/>
            <person name="Soltis D."/>
            <person name="Chen Z.-H."/>
        </authorList>
    </citation>
    <scope>NUCLEOTIDE SEQUENCE</scope>
    <source>
        <strain evidence="4">Whitten #5841</strain>
        <tissue evidence="4">Leaf</tissue>
    </source>
</reference>
<dbReference type="Pfam" id="PF13041">
    <property type="entry name" value="PPR_2"/>
    <property type="match status" value="3"/>
</dbReference>
<sequence>MAAITLFPSASSLLLELKKEEEELPPLVRTHETDAKESVWKPPWMRPSKRPFQIANADLTIQKDYTNRDSGYRNGFSHPSASYSPEHEHLQLAVSALHRICGSMEYMSMDFVFHALELCAVNHCLSAAKEIHFLLTFSGFDSDAFIVCHLIRTYASLEDLGSAWKVFLKAHEPTHFSWSAIISAHANLGQESIALKLYNQMQVLKVGLDGHVFVAALKACTAAVDLHEGQTIHSHMIAHALNSNEFSGGFLINMYVTCSSLEEASIAFQVLPRKGVASWNALIAGYVNNGEDLRALEIFFIMQQEHTASSVSQLDDGCEDAAKPDTITYLHVLKLCAHLGVIEEGHSVHADIVGRGLGTDLSVGNTLIDMYGKCGNIQDACTFFHALPAQDVVSWSVLISSHTQHGYSSEALELFKQMQAEHIQPDSFTIVCTLKACSMQGAIDKGRKIHEHVVATGIESDIFIVSALIDMYSKCECCTDARSIFDQFQDSGLVTWNAMISGYVQFGDLQEALALYDQMCEEGILACQVTYLSVLKACSGLAALRKGLNVQSNIIRDGFEGDLCINTTLIDLYSQSGSLVDACRIFNTILEPDVVSWNALIAACAQHNASQLAFDSFHSMQQFGIIPNNATFVCILSVCSHAGLVKEGCSQFKLMRDYYCVSPSLEHYDSLIDIFGHGGCLEEAEDLLETLPFAPDLTEWTSLLSSCRMHADVSIGERSFDRFVSMNHANASAYALMSDIYAQAGRQVDADEVEKLRKYANAWKKPAKAFIEIETRIHEFSVGDESHPQIEDIYAKLRELRQRMSEGGYKARVDLVLNDEVDKLKSLCGHCEKLAIAFGLICTPSGTTIRVSKNLRVCADCHNASKVISKIEKREIIISDAFRCHHFKEGDCSCESHY</sequence>
<dbReference type="Pfam" id="PF01535">
    <property type="entry name" value="PPR"/>
    <property type="match status" value="5"/>
</dbReference>
<keyword evidence="1" id="KW-0677">Repeat</keyword>
<dbReference type="GO" id="GO:0008270">
    <property type="term" value="F:zinc ion binding"/>
    <property type="evidence" value="ECO:0007669"/>
    <property type="project" value="InterPro"/>
</dbReference>
<dbReference type="GO" id="GO:0009451">
    <property type="term" value="P:RNA modification"/>
    <property type="evidence" value="ECO:0007669"/>
    <property type="project" value="InterPro"/>
</dbReference>
<dbReference type="GO" id="GO:0003723">
    <property type="term" value="F:RNA binding"/>
    <property type="evidence" value="ECO:0007669"/>
    <property type="project" value="InterPro"/>
</dbReference>
<dbReference type="PANTHER" id="PTHR47926">
    <property type="entry name" value="PENTATRICOPEPTIDE REPEAT-CONTAINING PROTEIN"/>
    <property type="match status" value="1"/>
</dbReference>
<dbReference type="Gene3D" id="1.25.40.10">
    <property type="entry name" value="Tetratricopeptide repeat domain"/>
    <property type="match status" value="4"/>
</dbReference>
<dbReference type="FunFam" id="1.25.40.10:FF:000031">
    <property type="entry name" value="Pentatricopeptide repeat-containing protein mitochondrial"/>
    <property type="match status" value="1"/>
</dbReference>
<dbReference type="OMA" id="ACISMEN"/>
<protein>
    <recommendedName>
        <fullName evidence="3">DYW domain-containing protein</fullName>
    </recommendedName>
</protein>
<dbReference type="EMBL" id="CM035438">
    <property type="protein sequence ID" value="KAH7285910.1"/>
    <property type="molecule type" value="Genomic_DNA"/>
</dbReference>
<dbReference type="InterPro" id="IPR046848">
    <property type="entry name" value="E_motif"/>
</dbReference>
<dbReference type="InterPro" id="IPR002885">
    <property type="entry name" value="PPR_rpt"/>
</dbReference>
<dbReference type="AlphaFoldDB" id="A0A8T2QQR3"/>
<dbReference type="InterPro" id="IPR011990">
    <property type="entry name" value="TPR-like_helical_dom_sf"/>
</dbReference>
<name>A0A8T2QQR3_CERRI</name>
<evidence type="ECO:0000256" key="2">
    <source>
        <dbReference type="PROSITE-ProRule" id="PRU00708"/>
    </source>
</evidence>
<evidence type="ECO:0000313" key="4">
    <source>
        <dbReference type="EMBL" id="KAH7285910.1"/>
    </source>
</evidence>
<gene>
    <name evidence="4" type="ORF">KP509_33G050800</name>
</gene>
<dbReference type="Pfam" id="PF20431">
    <property type="entry name" value="E_motif"/>
    <property type="match status" value="1"/>
</dbReference>
<dbReference type="InterPro" id="IPR032867">
    <property type="entry name" value="DYW_dom"/>
</dbReference>
<feature type="repeat" description="PPR" evidence="2">
    <location>
        <begin position="391"/>
        <end position="425"/>
    </location>
</feature>
<comment type="caution">
    <text evidence="4">The sequence shown here is derived from an EMBL/GenBank/DDBJ whole genome shotgun (WGS) entry which is preliminary data.</text>
</comment>
<feature type="repeat" description="PPR" evidence="2">
    <location>
        <begin position="492"/>
        <end position="526"/>
    </location>
</feature>
<evidence type="ECO:0000313" key="5">
    <source>
        <dbReference type="Proteomes" id="UP000825935"/>
    </source>
</evidence>
<feature type="repeat" description="PPR" evidence="2">
    <location>
        <begin position="593"/>
        <end position="627"/>
    </location>
</feature>
<feature type="domain" description="DYW" evidence="3">
    <location>
        <begin position="808"/>
        <end position="897"/>
    </location>
</feature>
<dbReference type="NCBIfam" id="TIGR00756">
    <property type="entry name" value="PPR"/>
    <property type="match status" value="2"/>
</dbReference>
<dbReference type="GO" id="GO:0048731">
    <property type="term" value="P:system development"/>
    <property type="evidence" value="ECO:0007669"/>
    <property type="project" value="UniProtKB-ARBA"/>
</dbReference>
<keyword evidence="5" id="KW-1185">Reference proteome</keyword>
<evidence type="ECO:0000256" key="1">
    <source>
        <dbReference type="ARBA" id="ARBA00022737"/>
    </source>
</evidence>
<dbReference type="Proteomes" id="UP000825935">
    <property type="component" value="Chromosome 33"/>
</dbReference>
<accession>A0A8T2QQR3</accession>
<dbReference type="FunFam" id="1.25.40.10:FF:000344">
    <property type="entry name" value="Pentatricopeptide repeat-containing protein"/>
    <property type="match status" value="1"/>
</dbReference>
<dbReference type="Pfam" id="PF20430">
    <property type="entry name" value="Eplus_motif"/>
    <property type="match status" value="1"/>
</dbReference>